<dbReference type="PROSITE" id="PS00450">
    <property type="entry name" value="ACONITASE_1"/>
    <property type="match status" value="1"/>
</dbReference>
<evidence type="ECO:0000256" key="10">
    <source>
        <dbReference type="ARBA" id="ARBA00023239"/>
    </source>
</evidence>
<dbReference type="InterPro" id="IPR018136">
    <property type="entry name" value="Aconitase_4Fe-4S_BS"/>
</dbReference>
<dbReference type="PANTHER" id="PTHR43822">
    <property type="entry name" value="HOMOACONITASE, MITOCHONDRIAL-RELATED"/>
    <property type="match status" value="1"/>
</dbReference>
<evidence type="ECO:0000256" key="7">
    <source>
        <dbReference type="ARBA" id="ARBA00022723"/>
    </source>
</evidence>
<organism evidence="15 16">
    <name type="scientific">Salimicrobium halophilum</name>
    <dbReference type="NCBI Taxonomy" id="86666"/>
    <lineage>
        <taxon>Bacteria</taxon>
        <taxon>Bacillati</taxon>
        <taxon>Bacillota</taxon>
        <taxon>Bacilli</taxon>
        <taxon>Bacillales</taxon>
        <taxon>Bacillaceae</taxon>
        <taxon>Salimicrobium</taxon>
    </lineage>
</organism>
<name>A0A1G8RMS4_9BACI</name>
<dbReference type="Gene3D" id="3.30.499.10">
    <property type="entry name" value="Aconitase, domain 3"/>
    <property type="match status" value="2"/>
</dbReference>
<proteinExistence type="inferred from homology"/>
<evidence type="ECO:0000256" key="3">
    <source>
        <dbReference type="ARBA" id="ARBA00004729"/>
    </source>
</evidence>
<keyword evidence="10 13" id="KW-0456">Lyase</keyword>
<dbReference type="Proteomes" id="UP000199225">
    <property type="component" value="Unassembled WGS sequence"/>
</dbReference>
<evidence type="ECO:0000256" key="13">
    <source>
        <dbReference type="HAMAP-Rule" id="MF_01026"/>
    </source>
</evidence>
<comment type="similarity">
    <text evidence="13">Belongs to the aconitase/IPM isomerase family. LeuC type 1 subfamily.</text>
</comment>
<dbReference type="NCBIfam" id="TIGR00170">
    <property type="entry name" value="leuC"/>
    <property type="match status" value="1"/>
</dbReference>
<dbReference type="InterPro" id="IPR001030">
    <property type="entry name" value="Acoase/IPM_deHydtase_lsu_aba"/>
</dbReference>
<dbReference type="InterPro" id="IPR033941">
    <property type="entry name" value="IPMI_cat"/>
</dbReference>
<dbReference type="GO" id="GO:0009098">
    <property type="term" value="P:L-leucine biosynthetic process"/>
    <property type="evidence" value="ECO:0007669"/>
    <property type="project" value="UniProtKB-UniRule"/>
</dbReference>
<keyword evidence="9 13" id="KW-0411">Iron-sulfur</keyword>
<evidence type="ECO:0000256" key="12">
    <source>
        <dbReference type="ARBA" id="ARBA00023501"/>
    </source>
</evidence>
<evidence type="ECO:0000256" key="9">
    <source>
        <dbReference type="ARBA" id="ARBA00023014"/>
    </source>
</evidence>
<feature type="domain" description="Aconitase/3-isopropylmalate dehydratase large subunit alpha/beta/alpha" evidence="14">
    <location>
        <begin position="9"/>
        <end position="456"/>
    </location>
</feature>
<dbReference type="CDD" id="cd01583">
    <property type="entry name" value="IPMI"/>
    <property type="match status" value="1"/>
</dbReference>
<dbReference type="OrthoDB" id="9802769at2"/>
<dbReference type="SUPFAM" id="SSF53732">
    <property type="entry name" value="Aconitase iron-sulfur domain"/>
    <property type="match status" value="1"/>
</dbReference>
<dbReference type="UniPathway" id="UPA00048">
    <property type="reaction ID" value="UER00071"/>
</dbReference>
<keyword evidence="11 13" id="KW-0100">Branched-chain amino acid biosynthesis</keyword>
<dbReference type="EC" id="4.2.1.33" evidence="13"/>
<dbReference type="GO" id="GO:0003994">
    <property type="term" value="F:aconitate hydratase activity"/>
    <property type="evidence" value="ECO:0007669"/>
    <property type="project" value="UniProtKB-EC"/>
</dbReference>
<evidence type="ECO:0000256" key="8">
    <source>
        <dbReference type="ARBA" id="ARBA00023004"/>
    </source>
</evidence>
<dbReference type="STRING" id="86666.SAMN04490247_1102"/>
<keyword evidence="5 13" id="KW-0004">4Fe-4S</keyword>
<evidence type="ECO:0000313" key="15">
    <source>
        <dbReference type="EMBL" id="SDJ17690.1"/>
    </source>
</evidence>
<sequence>MSQPKTIIEKIWDKHVVHQEEGKPDLLYIDLHLVHEVTSPQAFEGLRMAGRSVRRPELTFATMDHNVPTIHRNVIKDAISKKQMETLKENCEDFGVSLADIHHPDQGIVHVIGPELGLTQPGKTIVCGDSHTSTHGAFGALAFGIGTSEVEHVLSTQTLWQAPPKTLQVKVNGNLRTGVTAKDLILAIIAKFGVRFGTGYVMEYTGEAIRNLSMEERMTICNMSIEAGARAGLISPDEKTVDFVEGRRHAPEGEDFERAKEEWLALATDEGATYDSTVEINADEIEPQVSWGTNPSQCVPVSATVPDPEEVEEDADGVRRALEYMGLKPNQSIESIELQHVFIGSCTNSRVADLRKAASIIEGRKVHEGIRAMVVPGSFTVKKEAEEEGLDKIFTDAGFEWRSAGCSMCLGMNDDIVPPGEHCASTSNRNFEGRQGNGARTHLVSPEMAAAAAIEGHFVDVRKYDQLVKG</sequence>
<evidence type="ECO:0000256" key="2">
    <source>
        <dbReference type="ARBA" id="ARBA00002695"/>
    </source>
</evidence>
<dbReference type="AlphaFoldDB" id="A0A1G8RMS4"/>
<dbReference type="GO" id="GO:0051539">
    <property type="term" value="F:4 iron, 4 sulfur cluster binding"/>
    <property type="evidence" value="ECO:0007669"/>
    <property type="project" value="UniProtKB-KW"/>
</dbReference>
<dbReference type="GO" id="GO:0046872">
    <property type="term" value="F:metal ion binding"/>
    <property type="evidence" value="ECO:0007669"/>
    <property type="project" value="UniProtKB-KW"/>
</dbReference>
<keyword evidence="4 13" id="KW-0432">Leucine biosynthesis</keyword>
<feature type="binding site" evidence="13">
    <location>
        <position position="406"/>
    </location>
    <ligand>
        <name>[4Fe-4S] cluster</name>
        <dbReference type="ChEBI" id="CHEBI:49883"/>
    </ligand>
</feature>
<comment type="cofactor">
    <cofactor evidence="13">
        <name>[4Fe-4S] cluster</name>
        <dbReference type="ChEBI" id="CHEBI:49883"/>
    </cofactor>
    <text evidence="13">Binds 1 [4Fe-4S] cluster per subunit.</text>
</comment>
<dbReference type="Pfam" id="PF00330">
    <property type="entry name" value="Aconitase"/>
    <property type="match status" value="1"/>
</dbReference>
<comment type="subunit">
    <text evidence="13">Heterodimer of LeuC and LeuD.</text>
</comment>
<reference evidence="16" key="1">
    <citation type="submission" date="2016-10" db="EMBL/GenBank/DDBJ databases">
        <authorList>
            <person name="Varghese N."/>
            <person name="Submissions S."/>
        </authorList>
    </citation>
    <scope>NUCLEOTIDE SEQUENCE [LARGE SCALE GENOMIC DNA]</scope>
    <source>
        <strain evidence="16">DSM 4771</strain>
    </source>
</reference>
<keyword evidence="8 13" id="KW-0408">Iron</keyword>
<evidence type="ECO:0000256" key="6">
    <source>
        <dbReference type="ARBA" id="ARBA00022605"/>
    </source>
</evidence>
<accession>A0A1G8RMS4</accession>
<comment type="pathway">
    <text evidence="3 13">Amino-acid biosynthesis; L-leucine biosynthesis; L-leucine from 3-methyl-2-oxobutanoate: step 2/4.</text>
</comment>
<dbReference type="NCBIfam" id="NF004016">
    <property type="entry name" value="PRK05478.1"/>
    <property type="match status" value="1"/>
</dbReference>
<dbReference type="HAMAP" id="MF_01026">
    <property type="entry name" value="LeuC_type1"/>
    <property type="match status" value="1"/>
</dbReference>
<keyword evidence="7 13" id="KW-0479">Metal-binding</keyword>
<feature type="binding site" evidence="13">
    <location>
        <position position="346"/>
    </location>
    <ligand>
        <name>[4Fe-4S] cluster</name>
        <dbReference type="ChEBI" id="CHEBI:49883"/>
    </ligand>
</feature>
<protein>
    <recommendedName>
        <fullName evidence="13">3-isopropylmalate dehydratase large subunit</fullName>
        <ecNumber evidence="13">4.2.1.33</ecNumber>
    </recommendedName>
    <alternativeName>
        <fullName evidence="13">Alpha-IPM isomerase</fullName>
        <shortName evidence="13">IPMI</shortName>
    </alternativeName>
    <alternativeName>
        <fullName evidence="13">Isopropylmalate isomerase</fullName>
    </alternativeName>
</protein>
<keyword evidence="6 13" id="KW-0028">Amino-acid biosynthesis</keyword>
<evidence type="ECO:0000259" key="14">
    <source>
        <dbReference type="Pfam" id="PF00330"/>
    </source>
</evidence>
<dbReference type="NCBIfam" id="NF009116">
    <property type="entry name" value="PRK12466.1"/>
    <property type="match status" value="1"/>
</dbReference>
<dbReference type="InterPro" id="IPR050067">
    <property type="entry name" value="IPM_dehydratase_rel_enz"/>
</dbReference>
<dbReference type="RefSeq" id="WP_093192839.1">
    <property type="nucleotide sequence ID" value="NZ_FNEV01000002.1"/>
</dbReference>
<feature type="binding site" evidence="13">
    <location>
        <position position="409"/>
    </location>
    <ligand>
        <name>[4Fe-4S] cluster</name>
        <dbReference type="ChEBI" id="CHEBI:49883"/>
    </ligand>
</feature>
<dbReference type="InterPro" id="IPR015931">
    <property type="entry name" value="Acnase/IPM_dHydase_lsu_aba_1/3"/>
</dbReference>
<evidence type="ECO:0000313" key="16">
    <source>
        <dbReference type="Proteomes" id="UP000199225"/>
    </source>
</evidence>
<keyword evidence="16" id="KW-1185">Reference proteome</keyword>
<evidence type="ECO:0000256" key="1">
    <source>
        <dbReference type="ARBA" id="ARBA00000491"/>
    </source>
</evidence>
<dbReference type="PRINTS" id="PR00415">
    <property type="entry name" value="ACONITASE"/>
</dbReference>
<dbReference type="EMBL" id="FNEV01000002">
    <property type="protein sequence ID" value="SDJ17690.1"/>
    <property type="molecule type" value="Genomic_DNA"/>
</dbReference>
<comment type="function">
    <text evidence="2 13">Catalyzes the isomerization between 2-isopropylmalate and 3-isopropylmalate, via the formation of 2-isopropylmaleate.</text>
</comment>
<comment type="catalytic activity">
    <reaction evidence="12">
        <text>citrate = D-threo-isocitrate</text>
        <dbReference type="Rhea" id="RHEA:10336"/>
        <dbReference type="ChEBI" id="CHEBI:15562"/>
        <dbReference type="ChEBI" id="CHEBI:16947"/>
        <dbReference type="EC" id="4.2.1.3"/>
    </reaction>
</comment>
<dbReference type="InterPro" id="IPR036008">
    <property type="entry name" value="Aconitase_4Fe-4S_dom"/>
</dbReference>
<gene>
    <name evidence="13" type="primary">leuC</name>
    <name evidence="15" type="ORF">SAMN04490247_1102</name>
</gene>
<dbReference type="GO" id="GO:0003861">
    <property type="term" value="F:3-isopropylmalate dehydratase activity"/>
    <property type="evidence" value="ECO:0007669"/>
    <property type="project" value="UniProtKB-UniRule"/>
</dbReference>
<evidence type="ECO:0000256" key="5">
    <source>
        <dbReference type="ARBA" id="ARBA00022485"/>
    </source>
</evidence>
<evidence type="ECO:0000256" key="11">
    <source>
        <dbReference type="ARBA" id="ARBA00023304"/>
    </source>
</evidence>
<comment type="catalytic activity">
    <reaction evidence="1 13">
        <text>(2R,3S)-3-isopropylmalate = (2S)-2-isopropylmalate</text>
        <dbReference type="Rhea" id="RHEA:32287"/>
        <dbReference type="ChEBI" id="CHEBI:1178"/>
        <dbReference type="ChEBI" id="CHEBI:35121"/>
        <dbReference type="EC" id="4.2.1.33"/>
    </reaction>
</comment>
<dbReference type="PROSITE" id="PS01244">
    <property type="entry name" value="ACONITASE_2"/>
    <property type="match status" value="1"/>
</dbReference>
<evidence type="ECO:0000256" key="4">
    <source>
        <dbReference type="ARBA" id="ARBA00022430"/>
    </source>
</evidence>
<dbReference type="InterPro" id="IPR004430">
    <property type="entry name" value="3-IsopropMal_deHydase_lsu"/>
</dbReference>
<dbReference type="PANTHER" id="PTHR43822:SF9">
    <property type="entry name" value="3-ISOPROPYLMALATE DEHYDRATASE"/>
    <property type="match status" value="1"/>
</dbReference>
<dbReference type="FunFam" id="3.30.499.10:FF:000007">
    <property type="entry name" value="3-isopropylmalate dehydratase large subunit"/>
    <property type="match status" value="1"/>
</dbReference>